<protein>
    <submittedName>
        <fullName evidence="2">DUF2607 family protein</fullName>
    </submittedName>
</protein>
<dbReference type="OrthoDB" id="5896938at2"/>
<feature type="signal peptide" evidence="1">
    <location>
        <begin position="1"/>
        <end position="30"/>
    </location>
</feature>
<evidence type="ECO:0000313" key="6">
    <source>
        <dbReference type="Proteomes" id="UP000294063"/>
    </source>
</evidence>
<name>A0A4Q5KGH4_9GAMM</name>
<keyword evidence="7" id="KW-1185">Reference proteome</keyword>
<evidence type="ECO:0000313" key="5">
    <source>
        <dbReference type="Proteomes" id="UP000293465"/>
    </source>
</evidence>
<accession>A0A4Q5KGH4</accession>
<reference evidence="5 6" key="1">
    <citation type="submission" date="2019-02" db="EMBL/GenBank/DDBJ databases">
        <title>Genome sequences of Aliivibrio finisterrensis strains from farmed Atlantic salmon.</title>
        <authorList>
            <person name="Bowman J.P."/>
        </authorList>
    </citation>
    <scope>NUCLEOTIDE SEQUENCE [LARGE SCALE GENOMIC DNA]</scope>
    <source>
        <strain evidence="4 7">A21</strain>
        <strain evidence="2 5">A32</strain>
        <strain evidence="3 6">A46</strain>
    </source>
</reference>
<keyword evidence="1" id="KW-0732">Signal</keyword>
<evidence type="ECO:0000313" key="2">
    <source>
        <dbReference type="EMBL" id="RYU45218.1"/>
    </source>
</evidence>
<dbReference type="InterPro" id="IPR019731">
    <property type="entry name" value="DUF2607"/>
</dbReference>
<feature type="chain" id="PRO_5044608229" evidence="1">
    <location>
        <begin position="31"/>
        <end position="108"/>
    </location>
</feature>
<organism evidence="2 5">
    <name type="scientific">Aliivibrio finisterrensis</name>
    <dbReference type="NCBI Taxonomy" id="511998"/>
    <lineage>
        <taxon>Bacteria</taxon>
        <taxon>Pseudomonadati</taxon>
        <taxon>Pseudomonadota</taxon>
        <taxon>Gammaproteobacteria</taxon>
        <taxon>Vibrionales</taxon>
        <taxon>Vibrionaceae</taxon>
        <taxon>Aliivibrio</taxon>
    </lineage>
</organism>
<gene>
    <name evidence="2" type="ORF">ERW49_14960</name>
    <name evidence="4" type="ORF">ERW53_17825</name>
    <name evidence="3" type="ORF">ERW57_16175</name>
</gene>
<evidence type="ECO:0000256" key="1">
    <source>
        <dbReference type="SAM" id="SignalP"/>
    </source>
</evidence>
<comment type="caution">
    <text evidence="2">The sequence shown here is derived from an EMBL/GenBank/DDBJ whole genome shotgun (WGS) entry which is preliminary data.</text>
</comment>
<dbReference type="Proteomes" id="UP000294166">
    <property type="component" value="Unassembled WGS sequence"/>
</dbReference>
<dbReference type="Pfam" id="PF10795">
    <property type="entry name" value="DUF2607"/>
    <property type="match status" value="1"/>
</dbReference>
<sequence length="108" mass="12365">MQSYFFTKQRWLNWSLAITLTLFSVLVAHHQIDANAQHHENHHCQLFHSIGSGFIVHITSPPIIPQAIVRSVFSIVENSSPFSITVHSRAPPYLSSNIHKYTTFITLR</sequence>
<dbReference type="EMBL" id="SEZJ01000015">
    <property type="protein sequence ID" value="RYU45218.1"/>
    <property type="molecule type" value="Genomic_DNA"/>
</dbReference>
<dbReference type="Proteomes" id="UP000294063">
    <property type="component" value="Unassembled WGS sequence"/>
</dbReference>
<dbReference type="EMBL" id="SEZK01000037">
    <property type="protein sequence ID" value="RYU49113.1"/>
    <property type="molecule type" value="Genomic_DNA"/>
</dbReference>
<evidence type="ECO:0000313" key="3">
    <source>
        <dbReference type="EMBL" id="RYU49113.1"/>
    </source>
</evidence>
<dbReference type="Proteomes" id="UP000293465">
    <property type="component" value="Unassembled WGS sequence"/>
</dbReference>
<dbReference type="AlphaFoldDB" id="A0A4Q5KGH4"/>
<dbReference type="RefSeq" id="WP_130045947.1">
    <property type="nucleotide sequence ID" value="NZ_SEZJ01000015.1"/>
</dbReference>
<proteinExistence type="predicted"/>
<dbReference type="GeneID" id="56276367"/>
<evidence type="ECO:0000313" key="4">
    <source>
        <dbReference type="EMBL" id="RYU61280.1"/>
    </source>
</evidence>
<evidence type="ECO:0000313" key="7">
    <source>
        <dbReference type="Proteomes" id="UP000294166"/>
    </source>
</evidence>
<dbReference type="EMBL" id="SEZN01000042">
    <property type="protein sequence ID" value="RYU61280.1"/>
    <property type="molecule type" value="Genomic_DNA"/>
</dbReference>